<protein>
    <submittedName>
        <fullName evidence="5">Helix-turn-helix transcriptional regulator</fullName>
    </submittedName>
</protein>
<keyword evidence="6" id="KW-1185">Reference proteome</keyword>
<reference evidence="5 6" key="1">
    <citation type="submission" date="2021-01" db="EMBL/GenBank/DDBJ databases">
        <title>WGS of actinomycetes isolated from Thailand.</title>
        <authorList>
            <person name="Thawai C."/>
        </authorList>
    </citation>
    <scope>NUCLEOTIDE SEQUENCE [LARGE SCALE GENOMIC DNA]</scope>
    <source>
        <strain evidence="5 6">CH5-8</strain>
    </source>
</reference>
<evidence type="ECO:0000256" key="1">
    <source>
        <dbReference type="ARBA" id="ARBA00023015"/>
    </source>
</evidence>
<evidence type="ECO:0000256" key="2">
    <source>
        <dbReference type="ARBA" id="ARBA00023125"/>
    </source>
</evidence>
<sequence>MKEGAQLTQAETRNRYEVFHTDCPARNVVDHVTSRWGIWVLISLRSNDLRFHELRDSIQGVSEKMLAQTLRALVQDGLIWREVEPTTPPQVTYGLSEFGQDVSEPLTDLFNRITQRLPRLKASVSPVPYSRVKGGTAAPAPDSIISAIEVCTEPAPDR</sequence>
<proteinExistence type="predicted"/>
<dbReference type="PANTHER" id="PTHR33204">
    <property type="entry name" value="TRANSCRIPTIONAL REGULATOR, MARR FAMILY"/>
    <property type="match status" value="1"/>
</dbReference>
<evidence type="ECO:0000256" key="3">
    <source>
        <dbReference type="ARBA" id="ARBA00023163"/>
    </source>
</evidence>
<dbReference type="InterPro" id="IPR002577">
    <property type="entry name" value="HTH_HxlR"/>
</dbReference>
<feature type="domain" description="HTH hxlR-type" evidence="4">
    <location>
        <begin position="23"/>
        <end position="121"/>
    </location>
</feature>
<name>A0ABS1P3U7_9ACTN</name>
<dbReference type="InterPro" id="IPR036390">
    <property type="entry name" value="WH_DNA-bd_sf"/>
</dbReference>
<evidence type="ECO:0000313" key="5">
    <source>
        <dbReference type="EMBL" id="MBL1106616.1"/>
    </source>
</evidence>
<evidence type="ECO:0000259" key="4">
    <source>
        <dbReference type="PROSITE" id="PS51118"/>
    </source>
</evidence>
<dbReference type="PROSITE" id="PS51118">
    <property type="entry name" value="HTH_HXLR"/>
    <property type="match status" value="1"/>
</dbReference>
<comment type="caution">
    <text evidence="5">The sequence shown here is derived from an EMBL/GenBank/DDBJ whole genome shotgun (WGS) entry which is preliminary data.</text>
</comment>
<gene>
    <name evidence="5" type="ORF">JK361_18760</name>
</gene>
<dbReference type="Gene3D" id="1.10.10.10">
    <property type="entry name" value="Winged helix-like DNA-binding domain superfamily/Winged helix DNA-binding domain"/>
    <property type="match status" value="1"/>
</dbReference>
<organism evidence="5 6">
    <name type="scientific">Streptomyces musisoli</name>
    <dbReference type="NCBI Taxonomy" id="2802280"/>
    <lineage>
        <taxon>Bacteria</taxon>
        <taxon>Bacillati</taxon>
        <taxon>Actinomycetota</taxon>
        <taxon>Actinomycetes</taxon>
        <taxon>Kitasatosporales</taxon>
        <taxon>Streptomycetaceae</taxon>
        <taxon>Streptomyces</taxon>
    </lineage>
</organism>
<accession>A0ABS1P3U7</accession>
<dbReference type="Pfam" id="PF01638">
    <property type="entry name" value="HxlR"/>
    <property type="match status" value="1"/>
</dbReference>
<dbReference type="EMBL" id="JAERRH010000006">
    <property type="protein sequence ID" value="MBL1106616.1"/>
    <property type="molecule type" value="Genomic_DNA"/>
</dbReference>
<keyword evidence="3" id="KW-0804">Transcription</keyword>
<dbReference type="SUPFAM" id="SSF46785">
    <property type="entry name" value="Winged helix' DNA-binding domain"/>
    <property type="match status" value="1"/>
</dbReference>
<dbReference type="Proteomes" id="UP000621386">
    <property type="component" value="Unassembled WGS sequence"/>
</dbReference>
<keyword evidence="2" id="KW-0238">DNA-binding</keyword>
<evidence type="ECO:0000313" key="6">
    <source>
        <dbReference type="Proteomes" id="UP000621386"/>
    </source>
</evidence>
<dbReference type="PANTHER" id="PTHR33204:SF37">
    <property type="entry name" value="HTH-TYPE TRANSCRIPTIONAL REGULATOR YODB"/>
    <property type="match status" value="1"/>
</dbReference>
<keyword evidence="1" id="KW-0805">Transcription regulation</keyword>
<dbReference type="InterPro" id="IPR036388">
    <property type="entry name" value="WH-like_DNA-bd_sf"/>
</dbReference>